<dbReference type="RefSeq" id="WP_319837024.1">
    <property type="nucleotide sequence ID" value="NZ_CP137624.1"/>
</dbReference>
<accession>A0ABZ0RZ09</accession>
<evidence type="ECO:0000313" key="3">
    <source>
        <dbReference type="Proteomes" id="UP001322664"/>
    </source>
</evidence>
<keyword evidence="3" id="KW-1185">Reference proteome</keyword>
<name>A0ABZ0RZ09_9BACI</name>
<dbReference type="EMBL" id="CP137624">
    <property type="protein sequence ID" value="WPK12244.1"/>
    <property type="molecule type" value="Genomic_DNA"/>
</dbReference>
<proteinExistence type="predicted"/>
<sequence>MKKEDLLAMGLSEEQATAIVEKYGNMIPKERFDEVNNAKKALEEQVKTHETQLKDLQEKAKGNEQLLATITELQQANETAKTEYEQQLTNERMSAALKLSLNGKVHDVDLVAALIDRNAIELDKDGNVTKGLDEQLKTLQESKSFLFVPEKAETTQFKGFTPAEARTGGGGGAEFSLGKLIAEERSKGTEQLDTAREKYFE</sequence>
<evidence type="ECO:0000313" key="2">
    <source>
        <dbReference type="EMBL" id="WPK12244.1"/>
    </source>
</evidence>
<dbReference type="Proteomes" id="UP001322664">
    <property type="component" value="Chromosome"/>
</dbReference>
<dbReference type="InterPro" id="IPR009636">
    <property type="entry name" value="SCAF"/>
</dbReference>
<protein>
    <submittedName>
        <fullName evidence="2">Phage scaffolding protein</fullName>
    </submittedName>
</protein>
<organism evidence="2 3">
    <name type="scientific">Lysinibacillus louembei</name>
    <dbReference type="NCBI Taxonomy" id="1470088"/>
    <lineage>
        <taxon>Bacteria</taxon>
        <taxon>Bacillati</taxon>
        <taxon>Bacillota</taxon>
        <taxon>Bacilli</taxon>
        <taxon>Bacillales</taxon>
        <taxon>Bacillaceae</taxon>
        <taxon>Lysinibacillus</taxon>
    </lineage>
</organism>
<reference evidence="2 3" key="1">
    <citation type="submission" date="2023-09" db="EMBL/GenBank/DDBJ databases">
        <authorList>
            <person name="Page C.A."/>
            <person name="Perez-Diaz I.M."/>
        </authorList>
    </citation>
    <scope>NUCLEOTIDE SEQUENCE [LARGE SCALE GENOMIC DNA]</scope>
    <source>
        <strain evidence="2 3">Ll15</strain>
    </source>
</reference>
<gene>
    <name evidence="2" type="ORF">R6U77_00735</name>
</gene>
<evidence type="ECO:0000256" key="1">
    <source>
        <dbReference type="SAM" id="Coils"/>
    </source>
</evidence>
<feature type="coiled-coil region" evidence="1">
    <location>
        <begin position="32"/>
        <end position="90"/>
    </location>
</feature>
<keyword evidence="1" id="KW-0175">Coiled coil</keyword>
<dbReference type="Pfam" id="PF06810">
    <property type="entry name" value="Phage_scaffold"/>
    <property type="match status" value="1"/>
</dbReference>